<keyword evidence="1" id="KW-0732">Signal</keyword>
<name>A0A183CD00_GLOPA</name>
<organism evidence="2 3">
    <name type="scientific">Globodera pallida</name>
    <name type="common">Potato cyst nematode worm</name>
    <name type="synonym">Heterodera pallida</name>
    <dbReference type="NCBI Taxonomy" id="36090"/>
    <lineage>
        <taxon>Eukaryota</taxon>
        <taxon>Metazoa</taxon>
        <taxon>Ecdysozoa</taxon>
        <taxon>Nematoda</taxon>
        <taxon>Chromadorea</taxon>
        <taxon>Rhabditida</taxon>
        <taxon>Tylenchina</taxon>
        <taxon>Tylenchomorpha</taxon>
        <taxon>Tylenchoidea</taxon>
        <taxon>Heteroderidae</taxon>
        <taxon>Heteroderinae</taxon>
        <taxon>Globodera</taxon>
    </lineage>
</organism>
<dbReference type="AlphaFoldDB" id="A0A183CD00"/>
<dbReference type="Proteomes" id="UP000050741">
    <property type="component" value="Unassembled WGS sequence"/>
</dbReference>
<feature type="chain" id="PRO_5008147435" evidence="1">
    <location>
        <begin position="23"/>
        <end position="991"/>
    </location>
</feature>
<reference evidence="2" key="1">
    <citation type="submission" date="2014-05" db="EMBL/GenBank/DDBJ databases">
        <title>The genome and life-stage specific transcriptomes of Globodera pallida elucidate key aspects of plant parasitism by a cyst nematode.</title>
        <authorList>
            <person name="Cotton J.A."/>
            <person name="Lilley C.J."/>
            <person name="Jones L.M."/>
            <person name="Kikuchi T."/>
            <person name="Reid A.J."/>
            <person name="Thorpe P."/>
            <person name="Tsai I.J."/>
            <person name="Beasley H."/>
            <person name="Blok V."/>
            <person name="Cock P.J.A."/>
            <person name="Van den Akker S.E."/>
            <person name="Holroyd N."/>
            <person name="Hunt M."/>
            <person name="Mantelin S."/>
            <person name="Naghra H."/>
            <person name="Pain A."/>
            <person name="Palomares-Rius J.E."/>
            <person name="Zarowiecki M."/>
            <person name="Berriman M."/>
            <person name="Jones J.T."/>
            <person name="Urwin P.E."/>
        </authorList>
    </citation>
    <scope>NUCLEOTIDE SEQUENCE [LARGE SCALE GENOMIC DNA]</scope>
    <source>
        <strain evidence="2">Lindley</strain>
    </source>
</reference>
<feature type="signal peptide" evidence="1">
    <location>
        <begin position="1"/>
        <end position="22"/>
    </location>
</feature>
<protein>
    <submittedName>
        <fullName evidence="3">Galectin domain-containing protein</fullName>
    </submittedName>
</protein>
<evidence type="ECO:0000313" key="3">
    <source>
        <dbReference type="WBParaSite" id="GPLIN_001075200"/>
    </source>
</evidence>
<evidence type="ECO:0000256" key="1">
    <source>
        <dbReference type="SAM" id="SignalP"/>
    </source>
</evidence>
<proteinExistence type="predicted"/>
<evidence type="ECO:0000313" key="2">
    <source>
        <dbReference type="Proteomes" id="UP000050741"/>
    </source>
</evidence>
<accession>A0A183CD00</accession>
<sequence>MRFLNLWVKIFTTFFLPNLSNGQLSTNPSTKPFYLTDGQNGVKSIPYRATAQCMPKTEENGKTYGLSFRLYSEGGHCDDGLLICYPGMLMRHYSSGIVSSAFKVKGTFQVGNEKNGSVSQKCNAFLEKNGITNGKHWRGMNVYTKSLNDRKTNPSRQTILETSLTPNVYELGNNVSQFSIHLGVNGTDLLTMITLNEGKYLFRKKPFIDNESNLQNQFSEQFWKGAFLREHTGLWMLGLDLLPSMEQQNVKLFIARNCSCTMEAWLTQPTDSIDPTEPELPTAGSNNCPTKETNQTFSIDLIGLELPAKIVIKAITDDNLNSIIVELLQGGMPWKKINSIKLNGQMLLLEDPRVDKLAVELPIALNGLEQAEIIINATTDVNVNNITVELLHKDATGKNGDAVIEFTIKTGELKVFLPEIIFPSVELPIALNGLEQAEIIINATTDVNVNNITVELLHGDAMGKNSDATDPIVVKSSQLLVGNHKMLLKIYLLKYCYAISLNDNRLGGLFWPKHWWNRKEVNSIKLNGQMLLLEDPRVDKLAGNEFKNVTDNTAFVVQVVDLKRVELGIYYGGRAHPEQENRKDSSFKAGNAYEFFISVFKSFYGIRLNGENLFENYANSMPFCDIKFVRVEGDAVLLDEPELNAPPEKEFEKVYAHALNNTLLNYGDKIILNGTLNPTSKIIKIKLQNKDERCSKICKKPIICSHHLHKEEAAGISTENVTIKNYDLSLPGGEMTLEILLAKDGFYGEQPGNLWNKLCPYYKPKNISIAATFIPPWAIDHITVNGSTFDTLQIRVEIASSLRKDLFYETGTEVFKPILWKRINFTQVIKKEGVDSVNYSVFVNMTLEGGLKPDSEVRVNFFNEALEFHDLFGSTVLWMMLRNNTLFFNSFVNQNKTWSEPEQNNNLEKLLPPNLYFKIDVHETDGKAEFYVTLNGQDKDVNQKVLKYKCPDNVYVPDIQYITVEYKNVTLAAGSEVEVSCSSEVDCANKR</sequence>
<reference evidence="3" key="2">
    <citation type="submission" date="2016-06" db="UniProtKB">
        <authorList>
            <consortium name="WormBaseParasite"/>
        </authorList>
    </citation>
    <scope>IDENTIFICATION</scope>
</reference>
<dbReference type="WBParaSite" id="GPLIN_001075200">
    <property type="protein sequence ID" value="GPLIN_001075200"/>
    <property type="gene ID" value="GPLIN_001075200"/>
</dbReference>
<keyword evidence="2" id="KW-1185">Reference proteome</keyword>